<dbReference type="InterPro" id="IPR000620">
    <property type="entry name" value="EamA_dom"/>
</dbReference>
<dbReference type="Proteomes" id="UP000248889">
    <property type="component" value="Unassembled WGS sequence"/>
</dbReference>
<evidence type="ECO:0000256" key="2">
    <source>
        <dbReference type="ARBA" id="ARBA00007362"/>
    </source>
</evidence>
<comment type="subcellular location">
    <subcellularLocation>
        <location evidence="1">Membrane</location>
        <topology evidence="1">Multi-pass membrane protein</topology>
    </subcellularLocation>
</comment>
<evidence type="ECO:0000256" key="4">
    <source>
        <dbReference type="ARBA" id="ARBA00022989"/>
    </source>
</evidence>
<sequence length="327" mass="32435">MPNRTTSSASSSTTSPSAAPASVRPAQRHDLLRGPVPVLVTALIWGTTGTVASFAPAGATPVGVGAAGLVLGGLLLLLTSRAARTLVFRCTGAERRLLGLGAVAVAGYPLSFYPALASSGVAVATVVALGSAPVFTGLLAWLTGGARPTARWGTATAAAVLGCAVLVLGPDLASGAAPVHLLGVGLAAVSGLSYAGYSLVGGRLITHGHASDGVLGTMFGGAALLVLPVLVVQGAGWLATPRGAAVVLHLAVVTTFLAYRVFGYALRRTSAQVATTLTLAEPAVAAVLGVVVLGERLPLVSWCGLAVLALALAFLVVQAPAARRRGH</sequence>
<feature type="transmembrane region" description="Helical" evidence="7">
    <location>
        <begin position="61"/>
        <end position="78"/>
    </location>
</feature>
<dbReference type="InterPro" id="IPR037185">
    <property type="entry name" value="EmrE-like"/>
</dbReference>
<comment type="caution">
    <text evidence="9">The sequence shown here is derived from an EMBL/GenBank/DDBJ whole genome shotgun (WGS) entry which is preliminary data.</text>
</comment>
<feature type="domain" description="EamA" evidence="8">
    <location>
        <begin position="38"/>
        <end position="167"/>
    </location>
</feature>
<feature type="domain" description="EamA" evidence="8">
    <location>
        <begin position="182"/>
        <end position="316"/>
    </location>
</feature>
<feature type="region of interest" description="Disordered" evidence="6">
    <location>
        <begin position="1"/>
        <end position="25"/>
    </location>
</feature>
<evidence type="ECO:0000259" key="8">
    <source>
        <dbReference type="Pfam" id="PF00892"/>
    </source>
</evidence>
<feature type="transmembrane region" description="Helical" evidence="7">
    <location>
        <begin position="214"/>
        <end position="238"/>
    </location>
</feature>
<gene>
    <name evidence="9" type="ORF">DN069_30880</name>
</gene>
<dbReference type="PANTHER" id="PTHR32322:SF2">
    <property type="entry name" value="EAMA DOMAIN-CONTAINING PROTEIN"/>
    <property type="match status" value="1"/>
</dbReference>
<protein>
    <submittedName>
        <fullName evidence="9">EamA family transporter</fullName>
    </submittedName>
</protein>
<name>A0A2X0JXT1_9ACTN</name>
<keyword evidence="10" id="KW-1185">Reference proteome</keyword>
<dbReference type="SUPFAM" id="SSF103481">
    <property type="entry name" value="Multidrug resistance efflux transporter EmrE"/>
    <property type="match status" value="2"/>
</dbReference>
<dbReference type="GO" id="GO:0016020">
    <property type="term" value="C:membrane"/>
    <property type="evidence" value="ECO:0007669"/>
    <property type="project" value="UniProtKB-SubCell"/>
</dbReference>
<feature type="compositionally biased region" description="Low complexity" evidence="6">
    <location>
        <begin position="1"/>
        <end position="22"/>
    </location>
</feature>
<evidence type="ECO:0000256" key="5">
    <source>
        <dbReference type="ARBA" id="ARBA00023136"/>
    </source>
</evidence>
<feature type="transmembrane region" description="Helical" evidence="7">
    <location>
        <begin position="122"/>
        <end position="142"/>
    </location>
</feature>
<dbReference type="PANTHER" id="PTHR32322">
    <property type="entry name" value="INNER MEMBRANE TRANSPORTER"/>
    <property type="match status" value="1"/>
</dbReference>
<comment type="similarity">
    <text evidence="2">Belongs to the EamA transporter family.</text>
</comment>
<feature type="transmembrane region" description="Helical" evidence="7">
    <location>
        <begin position="149"/>
        <end position="169"/>
    </location>
</feature>
<evidence type="ECO:0000256" key="7">
    <source>
        <dbReference type="SAM" id="Phobius"/>
    </source>
</evidence>
<proteinExistence type="inferred from homology"/>
<dbReference type="Pfam" id="PF00892">
    <property type="entry name" value="EamA"/>
    <property type="match status" value="2"/>
</dbReference>
<feature type="transmembrane region" description="Helical" evidence="7">
    <location>
        <begin position="36"/>
        <end position="55"/>
    </location>
</feature>
<feature type="transmembrane region" description="Helical" evidence="7">
    <location>
        <begin position="299"/>
        <end position="317"/>
    </location>
</feature>
<accession>A0A2X0JXT1</accession>
<dbReference type="OrthoDB" id="9787117at2"/>
<reference evidence="9 10" key="1">
    <citation type="submission" date="2018-06" db="EMBL/GenBank/DDBJ databases">
        <title>Streptacidiphilus pinicola sp. nov., isolated from pine grove soil.</title>
        <authorList>
            <person name="Roh S.G."/>
            <person name="Park S."/>
            <person name="Kim M.-K."/>
            <person name="Yun B.-R."/>
            <person name="Park J."/>
            <person name="Kim M.J."/>
            <person name="Kim Y.S."/>
            <person name="Kim S.B."/>
        </authorList>
    </citation>
    <scope>NUCLEOTIDE SEQUENCE [LARGE SCALE GENOMIC DNA]</scope>
    <source>
        <strain evidence="9 10">MMS16-CNU450</strain>
    </source>
</reference>
<keyword evidence="5 7" id="KW-0472">Membrane</keyword>
<evidence type="ECO:0000256" key="3">
    <source>
        <dbReference type="ARBA" id="ARBA00022692"/>
    </source>
</evidence>
<keyword evidence="4 7" id="KW-1133">Transmembrane helix</keyword>
<evidence type="ECO:0000256" key="1">
    <source>
        <dbReference type="ARBA" id="ARBA00004141"/>
    </source>
</evidence>
<dbReference type="RefSeq" id="WP_111506538.1">
    <property type="nucleotide sequence ID" value="NZ_QKYN01000137.1"/>
</dbReference>
<dbReference type="EMBL" id="QKYN01000137">
    <property type="protein sequence ID" value="RAG81805.1"/>
    <property type="molecule type" value="Genomic_DNA"/>
</dbReference>
<feature type="transmembrane region" description="Helical" evidence="7">
    <location>
        <begin position="244"/>
        <end position="262"/>
    </location>
</feature>
<feature type="transmembrane region" description="Helical" evidence="7">
    <location>
        <begin position="98"/>
        <end position="116"/>
    </location>
</feature>
<dbReference type="AlphaFoldDB" id="A0A2X0JXT1"/>
<evidence type="ECO:0000313" key="9">
    <source>
        <dbReference type="EMBL" id="RAG81805.1"/>
    </source>
</evidence>
<keyword evidence="3 7" id="KW-0812">Transmembrane</keyword>
<evidence type="ECO:0000313" key="10">
    <source>
        <dbReference type="Proteomes" id="UP000248889"/>
    </source>
</evidence>
<evidence type="ECO:0000256" key="6">
    <source>
        <dbReference type="SAM" id="MobiDB-lite"/>
    </source>
</evidence>
<dbReference type="InterPro" id="IPR050638">
    <property type="entry name" value="AA-Vitamin_Transporters"/>
</dbReference>
<feature type="transmembrane region" description="Helical" evidence="7">
    <location>
        <begin position="181"/>
        <end position="202"/>
    </location>
</feature>
<feature type="transmembrane region" description="Helical" evidence="7">
    <location>
        <begin position="274"/>
        <end position="293"/>
    </location>
</feature>
<organism evidence="9 10">
    <name type="scientific">Streptacidiphilus pinicola</name>
    <dbReference type="NCBI Taxonomy" id="2219663"/>
    <lineage>
        <taxon>Bacteria</taxon>
        <taxon>Bacillati</taxon>
        <taxon>Actinomycetota</taxon>
        <taxon>Actinomycetes</taxon>
        <taxon>Kitasatosporales</taxon>
        <taxon>Streptomycetaceae</taxon>
        <taxon>Streptacidiphilus</taxon>
    </lineage>
</organism>